<comment type="caution">
    <text evidence="4">The sequence shown here is derived from an EMBL/GenBank/DDBJ whole genome shotgun (WGS) entry which is preliminary data.</text>
</comment>
<dbReference type="SUPFAM" id="SSF50685">
    <property type="entry name" value="Barwin-like endoglucanases"/>
    <property type="match status" value="1"/>
</dbReference>
<dbReference type="InterPro" id="IPR036908">
    <property type="entry name" value="RlpA-like_sf"/>
</dbReference>
<organism evidence="4 5">
    <name type="scientific">Ephemerocybe angulata</name>
    <dbReference type="NCBI Taxonomy" id="980116"/>
    <lineage>
        <taxon>Eukaryota</taxon>
        <taxon>Fungi</taxon>
        <taxon>Dikarya</taxon>
        <taxon>Basidiomycota</taxon>
        <taxon>Agaricomycotina</taxon>
        <taxon>Agaricomycetes</taxon>
        <taxon>Agaricomycetidae</taxon>
        <taxon>Agaricales</taxon>
        <taxon>Agaricineae</taxon>
        <taxon>Psathyrellaceae</taxon>
        <taxon>Ephemerocybe</taxon>
    </lineage>
</organism>
<name>A0A8H6ICT9_9AGAR</name>
<gene>
    <name evidence="4" type="ORF">DFP72DRAFT_801868</name>
</gene>
<proteinExistence type="predicted"/>
<reference evidence="4 5" key="1">
    <citation type="submission" date="2020-07" db="EMBL/GenBank/DDBJ databases">
        <title>Comparative genomics of pyrophilous fungi reveals a link between fire events and developmental genes.</title>
        <authorList>
            <consortium name="DOE Joint Genome Institute"/>
            <person name="Steindorff A.S."/>
            <person name="Carver A."/>
            <person name="Calhoun S."/>
            <person name="Stillman K."/>
            <person name="Liu H."/>
            <person name="Lipzen A."/>
            <person name="Pangilinan J."/>
            <person name="Labutti K."/>
            <person name="Bruns T.D."/>
            <person name="Grigoriev I.V."/>
        </authorList>
    </citation>
    <scope>NUCLEOTIDE SEQUENCE [LARGE SCALE GENOMIC DNA]</scope>
    <source>
        <strain evidence="4 5">CBS 144469</strain>
    </source>
</reference>
<accession>A0A8H6ICT9</accession>
<evidence type="ECO:0000313" key="4">
    <source>
        <dbReference type="EMBL" id="KAF6762714.1"/>
    </source>
</evidence>
<dbReference type="OrthoDB" id="406505at2759"/>
<evidence type="ECO:0000256" key="2">
    <source>
        <dbReference type="SAM" id="MobiDB-lite"/>
    </source>
</evidence>
<feature type="chain" id="PRO_5034644861" evidence="3">
    <location>
        <begin position="23"/>
        <end position="247"/>
    </location>
</feature>
<keyword evidence="5" id="KW-1185">Reference proteome</keyword>
<evidence type="ECO:0000313" key="5">
    <source>
        <dbReference type="Proteomes" id="UP000521943"/>
    </source>
</evidence>
<feature type="compositionally biased region" description="Basic residues" evidence="2">
    <location>
        <begin position="81"/>
        <end position="92"/>
    </location>
</feature>
<evidence type="ECO:0000256" key="3">
    <source>
        <dbReference type="SAM" id="SignalP"/>
    </source>
</evidence>
<dbReference type="CDD" id="cd22191">
    <property type="entry name" value="DPBB_RlpA_EXP_N-like"/>
    <property type="match status" value="1"/>
</dbReference>
<feature type="region of interest" description="Disordered" evidence="2">
    <location>
        <begin position="76"/>
        <end position="99"/>
    </location>
</feature>
<evidence type="ECO:0000256" key="1">
    <source>
        <dbReference type="ARBA" id="ARBA00022729"/>
    </source>
</evidence>
<dbReference type="PANTHER" id="PTHR31836">
    <property type="match status" value="1"/>
</dbReference>
<dbReference type="Gene3D" id="2.40.40.10">
    <property type="entry name" value="RlpA-like domain"/>
    <property type="match status" value="1"/>
</dbReference>
<dbReference type="Proteomes" id="UP000521943">
    <property type="component" value="Unassembled WGS sequence"/>
</dbReference>
<dbReference type="InterPro" id="IPR051477">
    <property type="entry name" value="Expansin_CellWall"/>
</dbReference>
<dbReference type="AlphaFoldDB" id="A0A8H6ICT9"/>
<dbReference type="EMBL" id="JACGCI010000007">
    <property type="protein sequence ID" value="KAF6762714.1"/>
    <property type="molecule type" value="Genomic_DNA"/>
</dbReference>
<feature type="signal peptide" evidence="3">
    <location>
        <begin position="1"/>
        <end position="22"/>
    </location>
</feature>
<keyword evidence="1 3" id="KW-0732">Signal</keyword>
<sequence length="247" mass="27411">MPHRAIALVVLIISLWAAPTFASVGRATIARAVSETSRYHKAHSLGDDYQFDPRDGWQVANVTNLQYKYRRDQNSASPFAAHRRATRSKASKAGRPDKEGIGGALKGLVTALKGLVGIGKPERVTITWYTGHDLKNPSCWSNGKWAPTDNSFVAALTQHGWHDKPKCFKFVELCNTPKRCVFVRVVDTCAGCTANSKHVDLTKAAFGELASFDEGKLNVQFRHATEPSEWHEDLWGPKARNRASRRV</sequence>
<protein>
    <submittedName>
        <fullName evidence="4">Non-catalytic module family EXPN protein</fullName>
    </submittedName>
</protein>
<dbReference type="PANTHER" id="PTHR31836:SF22">
    <property type="entry name" value="RLPA-LIKE PROTEIN DOUBLE-PSI BETA-BARREL DOMAIN-CONTAINING PROTEIN"/>
    <property type="match status" value="1"/>
</dbReference>